<dbReference type="EMBL" id="CP095873">
    <property type="protein sequence ID" value="UPL20222.1"/>
    <property type="molecule type" value="Genomic_DNA"/>
</dbReference>
<name>A0AAE9KM54_ALCFA</name>
<accession>A0AAE9KM54</accession>
<organism evidence="1 2">
    <name type="scientific">Alcaligenes faecalis</name>
    <dbReference type="NCBI Taxonomy" id="511"/>
    <lineage>
        <taxon>Bacteria</taxon>
        <taxon>Pseudomonadati</taxon>
        <taxon>Pseudomonadota</taxon>
        <taxon>Betaproteobacteria</taxon>
        <taxon>Burkholderiales</taxon>
        <taxon>Alcaligenaceae</taxon>
        <taxon>Alcaligenes</taxon>
    </lineage>
</organism>
<dbReference type="RefSeq" id="WP_247965731.1">
    <property type="nucleotide sequence ID" value="NZ_CP095873.1"/>
</dbReference>
<reference evidence="1" key="1">
    <citation type="submission" date="2022-04" db="EMBL/GenBank/DDBJ databases">
        <title>Genomic mining of Alcaligenes faecalis D334 producing ectoin and derivatives.</title>
        <authorList>
            <person name="Doan V.T."/>
            <person name="Quach N.T."/>
            <person name="Vu T.-H.-N."/>
            <person name="Phi Q.-T."/>
        </authorList>
    </citation>
    <scope>NUCLEOTIDE SEQUENCE</scope>
    <source>
        <strain evidence="1">D334</strain>
    </source>
</reference>
<dbReference type="Proteomes" id="UP000830925">
    <property type="component" value="Chromosome"/>
</dbReference>
<protein>
    <submittedName>
        <fullName evidence="1">DUF1566 domain-containing protein</fullName>
    </submittedName>
</protein>
<evidence type="ECO:0000313" key="2">
    <source>
        <dbReference type="Proteomes" id="UP000830925"/>
    </source>
</evidence>
<sequence>MTQSINIQIPGQSLVVPLPKLLALLAIEEPLVAPAGLPAAIGSELQGGIYVGPMVEDGQLVHLIAAKESLGGHEWETAKVEASRYKGGGFLDWRLPTKDEAMVALVHAKPLFDQEWHWTSTERGSYTWAVGFEIGLVNYYYRSYEFRVRPFRRLSI</sequence>
<proteinExistence type="predicted"/>
<dbReference type="AlphaFoldDB" id="A0AAE9KM54"/>
<evidence type="ECO:0000313" key="1">
    <source>
        <dbReference type="EMBL" id="UPL20222.1"/>
    </source>
</evidence>
<gene>
    <name evidence="1" type="ORF">MXF72_12380</name>
</gene>